<keyword evidence="1 6" id="KW-0732">Signal</keyword>
<reference evidence="9" key="1">
    <citation type="submission" date="2003-08" db="EMBL/GenBank/DDBJ databases">
        <authorList>
            <person name="Birren B."/>
            <person name="Nusbaum C."/>
            <person name="Abebe A."/>
            <person name="Abouelleil A."/>
            <person name="Adekoya E."/>
            <person name="Ait-zahra M."/>
            <person name="Allen N."/>
            <person name="Allen T."/>
            <person name="An P."/>
            <person name="Anderson M."/>
            <person name="Anderson S."/>
            <person name="Arachchi H."/>
            <person name="Armbruster J."/>
            <person name="Bachantsang P."/>
            <person name="Baldwin J."/>
            <person name="Barry A."/>
            <person name="Bayul T."/>
            <person name="Blitshsteyn B."/>
            <person name="Bloom T."/>
            <person name="Blye J."/>
            <person name="Boguslavskiy L."/>
            <person name="Borowsky M."/>
            <person name="Boukhgalter B."/>
            <person name="Brunache A."/>
            <person name="Butler J."/>
            <person name="Calixte N."/>
            <person name="Calvo S."/>
            <person name="Camarata J."/>
            <person name="Campo K."/>
            <person name="Chang J."/>
            <person name="Cheshatsang Y."/>
            <person name="Citroen M."/>
            <person name="Collymore A."/>
            <person name="Considine T."/>
            <person name="Cook A."/>
            <person name="Cooke P."/>
            <person name="Corum B."/>
            <person name="Cuomo C."/>
            <person name="David R."/>
            <person name="Dawoe T."/>
            <person name="Degray S."/>
            <person name="Dodge S."/>
            <person name="Dooley K."/>
            <person name="Dorje P."/>
            <person name="Dorjee K."/>
            <person name="Dorris L."/>
            <person name="Duffey N."/>
            <person name="Dupes A."/>
            <person name="Elkins T."/>
            <person name="Engels R."/>
            <person name="Erickson J."/>
            <person name="Farina A."/>
            <person name="Faro S."/>
            <person name="Ferreira P."/>
            <person name="Fischer H."/>
            <person name="Fitzgerald M."/>
            <person name="Foley K."/>
            <person name="Gage D."/>
            <person name="Galagan J."/>
            <person name="Gearin G."/>
            <person name="Gnerre S."/>
            <person name="Gnirke A."/>
            <person name="Goyette A."/>
            <person name="Graham J."/>
            <person name="Grandbois E."/>
            <person name="Gyaltsen K."/>
            <person name="Hafez N."/>
            <person name="Hagopian D."/>
            <person name="Hagos B."/>
            <person name="Hall J."/>
            <person name="Hatcher B."/>
            <person name="Heller A."/>
            <person name="Higgins H."/>
            <person name="Honan T."/>
            <person name="Horn A."/>
            <person name="Houde N."/>
            <person name="Hughes L."/>
            <person name="Hulme W."/>
            <person name="Husby E."/>
            <person name="Iliev I."/>
            <person name="Jaffe D."/>
            <person name="Jones C."/>
            <person name="Kamal M."/>
            <person name="Kamat A."/>
            <person name="Kamvysselis M."/>
            <person name="Karlsson E."/>
            <person name="Kells C."/>
            <person name="Kieu A."/>
            <person name="Kisner P."/>
            <person name="Kodira C."/>
            <person name="Kulbokas E."/>
            <person name="Labutti K."/>
            <person name="Lama D."/>
            <person name="Landers T."/>
            <person name="Leger J."/>
            <person name="Levine S."/>
            <person name="Lewis D."/>
            <person name="Lewis T."/>
            <person name="Lindblad-toh K."/>
            <person name="Liu X."/>
            <person name="Lokyitsang T."/>
            <person name="Lokyitsang Y."/>
            <person name="Lucien O."/>
            <person name="Lui A."/>
            <person name="Ma L.J."/>
            <person name="Mabbitt R."/>
            <person name="Macdonald J."/>
            <person name="Maclean C."/>
            <person name="Major J."/>
            <person name="Manning J."/>
            <person name="Marabella R."/>
            <person name="Maru K."/>
            <person name="Matthews C."/>
            <person name="Mauceli E."/>
            <person name="Mccarthy M."/>
            <person name="Mcdonough S."/>
            <person name="Mcghee T."/>
            <person name="Meldrim J."/>
            <person name="Meneus L."/>
            <person name="Mesirov J."/>
            <person name="Mihalev A."/>
            <person name="Mihova T."/>
            <person name="Mikkelsen T."/>
            <person name="Mlenga V."/>
            <person name="Moru K."/>
            <person name="Mozes J."/>
            <person name="Mulrain L."/>
            <person name="Munson G."/>
            <person name="Naylor J."/>
            <person name="Newes C."/>
            <person name="Nguyen C."/>
            <person name="Nguyen N."/>
            <person name="Nguyen T."/>
            <person name="Nicol R."/>
            <person name="Nielsen C."/>
            <person name="Nizzari M."/>
            <person name="Norbu C."/>
            <person name="Norbu N."/>
            <person name="O'donnell P."/>
            <person name="Okoawo O."/>
            <person name="O'leary S."/>
            <person name="Omotosho B."/>
            <person name="O'neill K."/>
            <person name="Osman S."/>
            <person name="Parker S."/>
            <person name="Perrin D."/>
            <person name="Phunkhang P."/>
            <person name="Piqani B."/>
            <person name="Purcell S."/>
            <person name="Rachupka T."/>
            <person name="Ramasamy U."/>
            <person name="Rameau R."/>
            <person name="Ray V."/>
            <person name="Raymond C."/>
            <person name="Retta R."/>
            <person name="Richardson S."/>
            <person name="Rise C."/>
            <person name="Rodriguez J."/>
            <person name="Rogers J."/>
            <person name="Rogov P."/>
            <person name="Rutman M."/>
            <person name="Schupbach R."/>
            <person name="Seaman C."/>
            <person name="Settipalli S."/>
            <person name="Sharpe T."/>
            <person name="Sheridan J."/>
            <person name="Sherpa N."/>
            <person name="Shi J."/>
            <person name="Smirnov S."/>
            <person name="Smith C."/>
            <person name="Sougnez C."/>
            <person name="Spencer B."/>
            <person name="Stalker J."/>
            <person name="Stange-thomann N."/>
            <person name="Stavropoulos S."/>
            <person name="Stetson K."/>
            <person name="Stone C."/>
            <person name="Stone S."/>
            <person name="Stubbs M."/>
            <person name="Talamas J."/>
            <person name="Tchuinga P."/>
            <person name="Tenzing P."/>
            <person name="Tesfaye S."/>
            <person name="Theodore J."/>
            <person name="Thoulutsang Y."/>
            <person name="Topham K."/>
            <person name="Towey S."/>
            <person name="Tsamla T."/>
            <person name="Tsomo N."/>
            <person name="Vallee D."/>
            <person name="Vassiliev H."/>
            <person name="Venkataraman V."/>
            <person name="Vinson J."/>
            <person name="Vo A."/>
            <person name="Wade C."/>
            <person name="Wang S."/>
            <person name="Wangchuk T."/>
            <person name="Wangdi T."/>
            <person name="Whittaker C."/>
            <person name="Wilkinson J."/>
            <person name="Wu Y."/>
            <person name="Wyman D."/>
            <person name="Yadav S."/>
            <person name="Yang S."/>
            <person name="Yang X."/>
            <person name="Yeager S."/>
            <person name="Yee E."/>
            <person name="Young G."/>
            <person name="Zainoun J."/>
            <person name="Zembeck L."/>
            <person name="Zimmer A."/>
            <person name="Zody M."/>
            <person name="Lander E."/>
        </authorList>
    </citation>
    <scope>NUCLEOTIDE SEQUENCE [LARGE SCALE GENOMIC DNA]</scope>
</reference>
<dbReference type="PROSITE" id="PS51034">
    <property type="entry name" value="ZP_2"/>
    <property type="match status" value="1"/>
</dbReference>
<keyword evidence="2" id="KW-1015">Disulfide bond</keyword>
<dbReference type="Gene3D" id="2.60.40.4100">
    <property type="entry name" value="Zona pellucida, ZP-C domain"/>
    <property type="match status" value="1"/>
</dbReference>
<evidence type="ECO:0000256" key="4">
    <source>
        <dbReference type="SAM" id="MobiDB-lite"/>
    </source>
</evidence>
<evidence type="ECO:0000256" key="6">
    <source>
        <dbReference type="SAM" id="SignalP"/>
    </source>
</evidence>
<dbReference type="SMART" id="SM00241">
    <property type="entry name" value="ZP"/>
    <property type="match status" value="1"/>
</dbReference>
<dbReference type="InterPro" id="IPR055356">
    <property type="entry name" value="ZP-N"/>
</dbReference>
<evidence type="ECO:0000256" key="5">
    <source>
        <dbReference type="SAM" id="Phobius"/>
    </source>
</evidence>
<keyword evidence="9" id="KW-1185">Reference proteome</keyword>
<dbReference type="PANTHER" id="PTHR14002">
    <property type="entry name" value="ENDOGLIN/TGF-BETA RECEPTOR TYPE III"/>
    <property type="match status" value="1"/>
</dbReference>
<reference evidence="8" key="2">
    <citation type="submission" date="2025-08" db="UniProtKB">
        <authorList>
            <consortium name="Ensembl"/>
        </authorList>
    </citation>
    <scope>IDENTIFICATION</scope>
</reference>
<evidence type="ECO:0000313" key="9">
    <source>
        <dbReference type="Proteomes" id="UP000007875"/>
    </source>
</evidence>
<dbReference type="InterPro" id="IPR001507">
    <property type="entry name" value="ZP_dom"/>
</dbReference>
<keyword evidence="5" id="KW-1133">Transmembrane helix</keyword>
<dbReference type="OMA" id="PYVRTLN"/>
<feature type="domain" description="ZP" evidence="7">
    <location>
        <begin position="27"/>
        <end position="281"/>
    </location>
</feature>
<protein>
    <recommendedName>
        <fullName evidence="7">ZP domain-containing protein</fullName>
    </recommendedName>
</protein>
<feature type="transmembrane region" description="Helical" evidence="5">
    <location>
        <begin position="343"/>
        <end position="366"/>
    </location>
</feature>
<dbReference type="PANTHER" id="PTHR14002:SF54">
    <property type="entry name" value="ZONA PELLUCIDA SPERM-BINDING PROTEIN 2"/>
    <property type="match status" value="1"/>
</dbReference>
<feature type="signal peptide" evidence="6">
    <location>
        <begin position="1"/>
        <end position="19"/>
    </location>
</feature>
<evidence type="ECO:0000313" key="8">
    <source>
        <dbReference type="Ensembl" id="ENSCSAVP00000008850.1"/>
    </source>
</evidence>
<keyword evidence="5" id="KW-0812">Transmembrane</keyword>
<dbReference type="InParanoid" id="H2YU40"/>
<dbReference type="GeneTree" id="ENSGT00940000163632"/>
<evidence type="ECO:0000256" key="1">
    <source>
        <dbReference type="ARBA" id="ARBA00022729"/>
    </source>
</evidence>
<keyword evidence="3" id="KW-0325">Glycoprotein</keyword>
<dbReference type="Ensembl" id="ENSCSAVT00000008964.1">
    <property type="protein sequence ID" value="ENSCSAVP00000008850.1"/>
    <property type="gene ID" value="ENSCSAVG00000005251.1"/>
</dbReference>
<dbReference type="Pfam" id="PF00100">
    <property type="entry name" value="Zona_pellucida"/>
    <property type="match status" value="1"/>
</dbReference>
<dbReference type="InterPro" id="IPR055355">
    <property type="entry name" value="ZP-C"/>
</dbReference>
<dbReference type="AlphaFoldDB" id="H2YU40"/>
<organism evidence="8 9">
    <name type="scientific">Ciona savignyi</name>
    <name type="common">Pacific transparent sea squirt</name>
    <dbReference type="NCBI Taxonomy" id="51511"/>
    <lineage>
        <taxon>Eukaryota</taxon>
        <taxon>Metazoa</taxon>
        <taxon>Chordata</taxon>
        <taxon>Tunicata</taxon>
        <taxon>Ascidiacea</taxon>
        <taxon>Phlebobranchia</taxon>
        <taxon>Cionidae</taxon>
        <taxon>Ciona</taxon>
    </lineage>
</organism>
<evidence type="ECO:0000256" key="2">
    <source>
        <dbReference type="ARBA" id="ARBA00023157"/>
    </source>
</evidence>
<feature type="chain" id="PRO_5003578861" description="ZP domain-containing protein" evidence="6">
    <location>
        <begin position="20"/>
        <end position="394"/>
    </location>
</feature>
<name>H2YU40_CIOSA</name>
<reference evidence="8" key="3">
    <citation type="submission" date="2025-09" db="UniProtKB">
        <authorList>
            <consortium name="Ensembl"/>
        </authorList>
    </citation>
    <scope>IDENTIFICATION</scope>
</reference>
<accession>H2YU40</accession>
<dbReference type="STRING" id="51511.ENSCSAVP00000008850"/>
<keyword evidence="5" id="KW-0472">Membrane</keyword>
<dbReference type="InterPro" id="IPR042235">
    <property type="entry name" value="ZP-C_dom"/>
</dbReference>
<proteinExistence type="predicted"/>
<dbReference type="Proteomes" id="UP000007875">
    <property type="component" value="Unassembled WGS sequence"/>
</dbReference>
<sequence>MKWLCTVWSICIGVVAVRADYRGVTLSCDPSNIRIAFDDDFLIRNKIDITTSSQLHFARNQRDVNCVSERVGATYTLTLWPPYTGCGTSVQHETDDYVYSNTVMFTTSTSNTVVMNMQCRYEDKYVVSSDIGLTPYVRTLNFVTGQGTLGVQISLYQRKDYHPKSKLGLRPSVLVGVPVYVSVDMDDVFGDDNIVTSLNTCYATTSRDFEIMDNYHYLITGRCASPTDLTVRILTNGESRKSRFSFEMFRWKNTAEYIYLHCEVKVCNRTRDVCTGNESLCGGAVPWNQRKKREIDNNSRNVLGNTGFATLGPIRMGNLSSSGKPMLETSLEELPKDKRFLTAYIFGAVAVVLAVVGIALVVAVVFKKRLGRDNKRMKKNSPKPFSERYLPGMI</sequence>
<dbReference type="PRINTS" id="PR00023">
    <property type="entry name" value="ZPELLUCIDA"/>
</dbReference>
<feature type="region of interest" description="Disordered" evidence="4">
    <location>
        <begin position="375"/>
        <end position="394"/>
    </location>
</feature>
<dbReference type="InterPro" id="IPR048290">
    <property type="entry name" value="ZP_chr"/>
</dbReference>
<dbReference type="Gene3D" id="2.60.40.3210">
    <property type="entry name" value="Zona pellucida, ZP-N domain"/>
    <property type="match status" value="1"/>
</dbReference>
<evidence type="ECO:0000259" key="7">
    <source>
        <dbReference type="PROSITE" id="PS51034"/>
    </source>
</evidence>
<dbReference type="Pfam" id="PF23344">
    <property type="entry name" value="ZP-N"/>
    <property type="match status" value="1"/>
</dbReference>
<evidence type="ECO:0000256" key="3">
    <source>
        <dbReference type="ARBA" id="ARBA00023180"/>
    </source>
</evidence>